<feature type="transmembrane region" description="Helical" evidence="8">
    <location>
        <begin position="269"/>
        <end position="291"/>
    </location>
</feature>
<comment type="caution">
    <text evidence="10">The sequence shown here is derived from an EMBL/GenBank/DDBJ whole genome shotgun (WGS) entry which is preliminary data.</text>
</comment>
<dbReference type="PANTHER" id="PTHR45138:SF9">
    <property type="entry name" value="DIGUANYLATE CYCLASE DGCM-RELATED"/>
    <property type="match status" value="1"/>
</dbReference>
<evidence type="ECO:0000256" key="4">
    <source>
        <dbReference type="ARBA" id="ARBA00022692"/>
    </source>
</evidence>
<keyword evidence="5 8" id="KW-1133">Transmembrane helix</keyword>
<dbReference type="InterPro" id="IPR043128">
    <property type="entry name" value="Rev_trsase/Diguanyl_cyclase"/>
</dbReference>
<keyword evidence="6 8" id="KW-0472">Membrane</keyword>
<dbReference type="Gene3D" id="3.30.70.270">
    <property type="match status" value="1"/>
</dbReference>
<evidence type="ECO:0000256" key="5">
    <source>
        <dbReference type="ARBA" id="ARBA00022989"/>
    </source>
</evidence>
<dbReference type="GO" id="GO:0052621">
    <property type="term" value="F:diguanylate cyclase activity"/>
    <property type="evidence" value="ECO:0007669"/>
    <property type="project" value="UniProtKB-EC"/>
</dbReference>
<comment type="catalytic activity">
    <reaction evidence="7">
        <text>2 GTP = 3',3'-c-di-GMP + 2 diphosphate</text>
        <dbReference type="Rhea" id="RHEA:24898"/>
        <dbReference type="ChEBI" id="CHEBI:33019"/>
        <dbReference type="ChEBI" id="CHEBI:37565"/>
        <dbReference type="ChEBI" id="CHEBI:58805"/>
        <dbReference type="EC" id="2.7.7.65"/>
    </reaction>
</comment>
<dbReference type="SUPFAM" id="SSF55073">
    <property type="entry name" value="Nucleotide cyclase"/>
    <property type="match status" value="1"/>
</dbReference>
<keyword evidence="11" id="KW-1185">Reference proteome</keyword>
<dbReference type="CDD" id="cd01949">
    <property type="entry name" value="GGDEF"/>
    <property type="match status" value="1"/>
</dbReference>
<keyword evidence="10" id="KW-0808">Transferase</keyword>
<dbReference type="EC" id="2.7.7.65" evidence="2"/>
<dbReference type="PANTHER" id="PTHR45138">
    <property type="entry name" value="REGULATORY COMPONENTS OF SENSORY TRANSDUCTION SYSTEM"/>
    <property type="match status" value="1"/>
</dbReference>
<evidence type="ECO:0000313" key="10">
    <source>
        <dbReference type="EMBL" id="MFC3676756.1"/>
    </source>
</evidence>
<dbReference type="Gene3D" id="3.30.450.20">
    <property type="entry name" value="PAS domain"/>
    <property type="match status" value="2"/>
</dbReference>
<keyword evidence="10" id="KW-0548">Nucleotidyltransferase</keyword>
<evidence type="ECO:0000259" key="9">
    <source>
        <dbReference type="PROSITE" id="PS50887"/>
    </source>
</evidence>
<dbReference type="EMBL" id="JBHRYJ010000003">
    <property type="protein sequence ID" value="MFC3676756.1"/>
    <property type="molecule type" value="Genomic_DNA"/>
</dbReference>
<name>A0ABV7VJM9_9PROT</name>
<dbReference type="InterPro" id="IPR000160">
    <property type="entry name" value="GGDEF_dom"/>
</dbReference>
<sequence>MFGFLATSLASYVVSRRSLHNAIVENELPLTSDNIYSEIQKDLIRPVLISSVMSTDTFLRNWVIAGEQDPMRMIEYLHEIRQRYHAVTSFFVSDRTRIYYHADGILKSVTEDDWRDEWYFRVRRMMQPYEINVDPDLANRDAMTIFINYRVVDYDGNFIGVTGIGLTVNAVQHLIDDYQKRFGRTIYFVNAEGRIVLKGDIGISETQIDERGLPARRLQQWTMSGSHTEQVEYHGHERLMNVRFIPELNWYLLVEKDETGAMAGIRNALYVNLAVCAVITGLVLLGIWLTISRFQRRLEEMATTDKLTGAATRHAYDILTEQAVRDAHRQRQPLTAMLLDIDSFKAINDSHGHMAGDRILMGVANAIRACLRSSDTICRWGGEEFLVVLRNCDQGNAERIAETVRQTVEGAAFAFNGAPIPVTVSLGVAMLGPGQTGADLFAAADAALYQAKQAGRNCVRGALEAEPAD</sequence>
<evidence type="ECO:0000256" key="1">
    <source>
        <dbReference type="ARBA" id="ARBA00004651"/>
    </source>
</evidence>
<comment type="subcellular location">
    <subcellularLocation>
        <location evidence="1">Cell membrane</location>
        <topology evidence="1">Multi-pass membrane protein</topology>
    </subcellularLocation>
</comment>
<dbReference type="InterPro" id="IPR033479">
    <property type="entry name" value="dCache_1"/>
</dbReference>
<dbReference type="Pfam" id="PF02743">
    <property type="entry name" value="dCache_1"/>
    <property type="match status" value="1"/>
</dbReference>
<dbReference type="InterPro" id="IPR029787">
    <property type="entry name" value="Nucleotide_cyclase"/>
</dbReference>
<evidence type="ECO:0000313" key="11">
    <source>
        <dbReference type="Proteomes" id="UP001595711"/>
    </source>
</evidence>
<reference evidence="11" key="1">
    <citation type="journal article" date="2019" name="Int. J. Syst. Evol. Microbiol.">
        <title>The Global Catalogue of Microorganisms (GCM) 10K type strain sequencing project: providing services to taxonomists for standard genome sequencing and annotation.</title>
        <authorList>
            <consortium name="The Broad Institute Genomics Platform"/>
            <consortium name="The Broad Institute Genome Sequencing Center for Infectious Disease"/>
            <person name="Wu L."/>
            <person name="Ma J."/>
        </authorList>
    </citation>
    <scope>NUCLEOTIDE SEQUENCE [LARGE SCALE GENOMIC DNA]</scope>
    <source>
        <strain evidence="11">KCTC 42182</strain>
    </source>
</reference>
<gene>
    <name evidence="10" type="ORF">ACFOOQ_14460</name>
</gene>
<evidence type="ECO:0000256" key="2">
    <source>
        <dbReference type="ARBA" id="ARBA00012528"/>
    </source>
</evidence>
<dbReference type="SMART" id="SM00267">
    <property type="entry name" value="GGDEF"/>
    <property type="match status" value="1"/>
</dbReference>
<evidence type="ECO:0000256" key="7">
    <source>
        <dbReference type="ARBA" id="ARBA00034247"/>
    </source>
</evidence>
<dbReference type="Proteomes" id="UP001595711">
    <property type="component" value="Unassembled WGS sequence"/>
</dbReference>
<dbReference type="CDD" id="cd18773">
    <property type="entry name" value="PDC1_HK_sensor"/>
    <property type="match status" value="1"/>
</dbReference>
<protein>
    <recommendedName>
        <fullName evidence="2">diguanylate cyclase</fullName>
        <ecNumber evidence="2">2.7.7.65</ecNumber>
    </recommendedName>
</protein>
<evidence type="ECO:0000256" key="3">
    <source>
        <dbReference type="ARBA" id="ARBA00022475"/>
    </source>
</evidence>
<dbReference type="PROSITE" id="PS50887">
    <property type="entry name" value="GGDEF"/>
    <property type="match status" value="1"/>
</dbReference>
<accession>A0ABV7VJM9</accession>
<feature type="domain" description="GGDEF" evidence="9">
    <location>
        <begin position="332"/>
        <end position="464"/>
    </location>
</feature>
<organism evidence="10 11">
    <name type="scientific">Ferrovibrio xuzhouensis</name>
    <dbReference type="NCBI Taxonomy" id="1576914"/>
    <lineage>
        <taxon>Bacteria</taxon>
        <taxon>Pseudomonadati</taxon>
        <taxon>Pseudomonadota</taxon>
        <taxon>Alphaproteobacteria</taxon>
        <taxon>Rhodospirillales</taxon>
        <taxon>Rhodospirillaceae</taxon>
        <taxon>Ferrovibrio</taxon>
    </lineage>
</organism>
<dbReference type="RefSeq" id="WP_379727891.1">
    <property type="nucleotide sequence ID" value="NZ_JBHRYJ010000003.1"/>
</dbReference>
<dbReference type="NCBIfam" id="TIGR00254">
    <property type="entry name" value="GGDEF"/>
    <property type="match status" value="1"/>
</dbReference>
<keyword evidence="3" id="KW-1003">Cell membrane</keyword>
<evidence type="ECO:0000256" key="6">
    <source>
        <dbReference type="ARBA" id="ARBA00023136"/>
    </source>
</evidence>
<evidence type="ECO:0000256" key="8">
    <source>
        <dbReference type="SAM" id="Phobius"/>
    </source>
</evidence>
<dbReference type="Pfam" id="PF00990">
    <property type="entry name" value="GGDEF"/>
    <property type="match status" value="1"/>
</dbReference>
<dbReference type="InterPro" id="IPR050469">
    <property type="entry name" value="Diguanylate_Cyclase"/>
</dbReference>
<keyword evidence="4 8" id="KW-0812">Transmembrane</keyword>
<proteinExistence type="predicted"/>